<keyword evidence="1" id="KW-0812">Transmembrane</keyword>
<dbReference type="AlphaFoldDB" id="A0A1I0DD79"/>
<dbReference type="Gene3D" id="3.40.710.10">
    <property type="entry name" value="DD-peptidase/beta-lactamase superfamily"/>
    <property type="match status" value="1"/>
</dbReference>
<keyword evidence="5" id="KW-1185">Reference proteome</keyword>
<name>A0A1I0DD79_9RHOB</name>
<dbReference type="Pfam" id="PF11954">
    <property type="entry name" value="DUF3471"/>
    <property type="match status" value="1"/>
</dbReference>
<dbReference type="EMBL" id="FOHO01000004">
    <property type="protein sequence ID" value="SET30289.1"/>
    <property type="molecule type" value="Genomic_DNA"/>
</dbReference>
<feature type="domain" description="Beta-lactamase-related" evidence="2">
    <location>
        <begin position="75"/>
        <end position="388"/>
    </location>
</feature>
<evidence type="ECO:0000256" key="1">
    <source>
        <dbReference type="SAM" id="Phobius"/>
    </source>
</evidence>
<proteinExistence type="predicted"/>
<keyword evidence="1" id="KW-0472">Membrane</keyword>
<evidence type="ECO:0000313" key="5">
    <source>
        <dbReference type="Proteomes" id="UP000199180"/>
    </source>
</evidence>
<dbReference type="InterPro" id="IPR012338">
    <property type="entry name" value="Beta-lactam/transpept-like"/>
</dbReference>
<dbReference type="InterPro" id="IPR050491">
    <property type="entry name" value="AmpC-like"/>
</dbReference>
<keyword evidence="1" id="KW-1133">Transmembrane helix</keyword>
<accession>A0A1I0DD79</accession>
<dbReference type="STRING" id="364199.SAMN04489858_104102"/>
<dbReference type="PANTHER" id="PTHR46825">
    <property type="entry name" value="D-ALANYL-D-ALANINE-CARBOXYPEPTIDASE/ENDOPEPTIDASE AMPH"/>
    <property type="match status" value="1"/>
</dbReference>
<dbReference type="SUPFAM" id="SSF56601">
    <property type="entry name" value="beta-lactamase/transpeptidase-like"/>
    <property type="match status" value="1"/>
</dbReference>
<feature type="transmembrane region" description="Helical" evidence="1">
    <location>
        <begin position="21"/>
        <end position="46"/>
    </location>
</feature>
<dbReference type="PANTHER" id="PTHR46825:SF15">
    <property type="entry name" value="BETA-LACTAMASE-RELATED DOMAIN-CONTAINING PROTEIN"/>
    <property type="match status" value="1"/>
</dbReference>
<dbReference type="InterPro" id="IPR021860">
    <property type="entry name" value="Peptidase_S12_Pab87-rel_C"/>
</dbReference>
<organism evidence="4 5">
    <name type="scientific">Paracoccus homiensis</name>
    <dbReference type="NCBI Taxonomy" id="364199"/>
    <lineage>
        <taxon>Bacteria</taxon>
        <taxon>Pseudomonadati</taxon>
        <taxon>Pseudomonadota</taxon>
        <taxon>Alphaproteobacteria</taxon>
        <taxon>Rhodobacterales</taxon>
        <taxon>Paracoccaceae</taxon>
        <taxon>Paracoccus</taxon>
    </lineage>
</organism>
<evidence type="ECO:0000259" key="3">
    <source>
        <dbReference type="Pfam" id="PF11954"/>
    </source>
</evidence>
<dbReference type="Proteomes" id="UP000199180">
    <property type="component" value="Unassembled WGS sequence"/>
</dbReference>
<dbReference type="OrthoDB" id="5377981at2"/>
<protein>
    <submittedName>
        <fullName evidence="4">CubicO group peptidase, beta-lactamase class C family</fullName>
    </submittedName>
</protein>
<evidence type="ECO:0000313" key="4">
    <source>
        <dbReference type="EMBL" id="SET30289.1"/>
    </source>
</evidence>
<dbReference type="InterPro" id="IPR001466">
    <property type="entry name" value="Beta-lactam-related"/>
</dbReference>
<reference evidence="4 5" key="1">
    <citation type="submission" date="2016-10" db="EMBL/GenBank/DDBJ databases">
        <authorList>
            <person name="de Groot N.N."/>
        </authorList>
    </citation>
    <scope>NUCLEOTIDE SEQUENCE [LARGE SCALE GENOMIC DNA]</scope>
    <source>
        <strain evidence="4 5">DSM 17862</strain>
    </source>
</reference>
<sequence length="532" mass="56645">MRQGHSARVVSKVGWGATRKVGAIVLAFLWGVTLAGGCVAQTALVLPDPAPAPPMTVFLPVPDQRVEQALASLDDLAEDIRRRSDIPGLAIAVVHRGQTVYAKGFGTRQVGADQPVDADTVFLLASVSKPIGASVVARQVDAGMAAWDMPVHQSLPWFDLGDPWISRHVTIGDLYAHRSGLPDHAGDDLEDIGYDRRQVLERLHLLPQRAFRNHYAYTNFGLTAAAEAVAAAADSDWASLSQSVLYDPLGMTRTSSRHADYLARDNRALPHMAGAQGYVPTDQRQPDAQSPAGGVSSSAADMARWMAMVLRADGALTDAITPQKVTEKPMAVAARPGIYGYGFNVATRATGRVAISHSGGFALGASTNVSLIPDLDLGIVVLTNAPPVGAAEAIAASFLDRVEIGTDSRDWLAAYQPFMAPLSAPFLHLAAEGPAKDPTPAGPATRYLGHYENAYFGAATVAQTDDGLILRLGPAGLEWPMQHWDGDSFAVRPLSENEPPGSVSLVRFRDDGATLWIEHLDHYGWGSFGATD</sequence>
<dbReference type="Gene3D" id="2.40.128.600">
    <property type="match status" value="1"/>
</dbReference>
<gene>
    <name evidence="4" type="ORF">SAMN04489858_104102</name>
</gene>
<dbReference type="Pfam" id="PF00144">
    <property type="entry name" value="Beta-lactamase"/>
    <property type="match status" value="1"/>
</dbReference>
<evidence type="ECO:0000259" key="2">
    <source>
        <dbReference type="Pfam" id="PF00144"/>
    </source>
</evidence>
<feature type="domain" description="Peptidase S12 Pab87-related C-terminal" evidence="3">
    <location>
        <begin position="435"/>
        <end position="492"/>
    </location>
</feature>